<dbReference type="EMBL" id="AWXV01000002">
    <property type="protein sequence ID" value="KIE64272.1"/>
    <property type="molecule type" value="Genomic_DNA"/>
</dbReference>
<name>A0A0C1S136_9ENTR</name>
<evidence type="ECO:0000256" key="6">
    <source>
        <dbReference type="RuleBase" id="RU000667"/>
    </source>
</evidence>
<dbReference type="InterPro" id="IPR001911">
    <property type="entry name" value="Ribosomal_bS21"/>
</dbReference>
<dbReference type="GO" id="GO:0005840">
    <property type="term" value="C:ribosome"/>
    <property type="evidence" value="ECO:0007669"/>
    <property type="project" value="UniProtKB-KW"/>
</dbReference>
<dbReference type="PRINTS" id="PR00976">
    <property type="entry name" value="RIBOSOMALS21"/>
</dbReference>
<sequence length="81" mass="9783">MPIIKVKENEPFDLAFRRFKRSCEKAGILAEVRKREFYEKPTTVRKREKASSIKRYVKKAARESSRRRSFVLYSNTSRRNR</sequence>
<organism evidence="7 8">
    <name type="scientific">Candidatus Riesia pediculischaeffi PTSU</name>
    <dbReference type="NCBI Taxonomy" id="1401651"/>
    <lineage>
        <taxon>Bacteria</taxon>
        <taxon>Pseudomonadati</taxon>
        <taxon>Pseudomonadota</taxon>
        <taxon>Gammaproteobacteria</taxon>
        <taxon>Enterobacterales</taxon>
        <taxon>Enterobacteriaceae</taxon>
        <taxon>Candidatus Riesia</taxon>
    </lineage>
</organism>
<dbReference type="GO" id="GO:0006412">
    <property type="term" value="P:translation"/>
    <property type="evidence" value="ECO:0007669"/>
    <property type="project" value="UniProtKB-UniRule"/>
</dbReference>
<dbReference type="PANTHER" id="PTHR21109:SF22">
    <property type="entry name" value="SMALL RIBOSOMAL SUBUNIT PROTEIN BS21"/>
    <property type="match status" value="1"/>
</dbReference>
<evidence type="ECO:0000256" key="3">
    <source>
        <dbReference type="ARBA" id="ARBA00023274"/>
    </source>
</evidence>
<evidence type="ECO:0000256" key="5">
    <source>
        <dbReference type="HAMAP-Rule" id="MF_00358"/>
    </source>
</evidence>
<dbReference type="InterPro" id="IPR038380">
    <property type="entry name" value="Ribosomal_bS21_sf"/>
</dbReference>
<reference evidence="7 8" key="1">
    <citation type="journal article" date="2014" name="G3 (Bethesda)">
        <title>Genome sequence of Candidatus Riesia pediculischaeffi, endosymbiont of chimpanzee lice, and genomic comparison of recently acquired endosymbionts from human and chimpanzee lice.</title>
        <authorList>
            <person name="Boyd B.M."/>
            <person name="Allen J.M."/>
            <person name="de Crecy-Lagard V."/>
            <person name="Reed D.L."/>
        </authorList>
    </citation>
    <scope>NUCLEOTIDE SEQUENCE [LARGE SCALE GENOMIC DNA]</scope>
    <source>
        <strain evidence="7 8">PTSU</strain>
    </source>
</reference>
<dbReference type="GO" id="GO:1990904">
    <property type="term" value="C:ribonucleoprotein complex"/>
    <property type="evidence" value="ECO:0007669"/>
    <property type="project" value="UniProtKB-KW"/>
</dbReference>
<accession>A0A0C1S136</accession>
<evidence type="ECO:0000313" key="8">
    <source>
        <dbReference type="Proteomes" id="UP000054529"/>
    </source>
</evidence>
<dbReference type="Pfam" id="PF01165">
    <property type="entry name" value="Ribosomal_S21"/>
    <property type="match status" value="1"/>
</dbReference>
<dbReference type="AlphaFoldDB" id="A0A0C1S136"/>
<dbReference type="HOGENOM" id="CLU_159258_1_0_6"/>
<protein>
    <recommendedName>
        <fullName evidence="4 5">Small ribosomal subunit protein bS21</fullName>
    </recommendedName>
</protein>
<gene>
    <name evidence="5" type="primary">rpsU</name>
    <name evidence="7" type="ORF">P689_1194</name>
</gene>
<keyword evidence="2 5" id="KW-0689">Ribosomal protein</keyword>
<comment type="similarity">
    <text evidence="1 5 6">Belongs to the bacterial ribosomal protein bS21 family.</text>
</comment>
<dbReference type="RefSeq" id="WP_039719594.1">
    <property type="nucleotide sequence ID" value="NZ_AWXV01000002.1"/>
</dbReference>
<keyword evidence="3 5" id="KW-0687">Ribonucleoprotein</keyword>
<dbReference type="NCBIfam" id="TIGR00030">
    <property type="entry name" value="S21p"/>
    <property type="match status" value="1"/>
</dbReference>
<dbReference type="HAMAP" id="MF_00358">
    <property type="entry name" value="Ribosomal_bS21"/>
    <property type="match status" value="1"/>
</dbReference>
<proteinExistence type="inferred from homology"/>
<dbReference type="Gene3D" id="1.20.5.1150">
    <property type="entry name" value="Ribosomal protein S8"/>
    <property type="match status" value="1"/>
</dbReference>
<dbReference type="PATRIC" id="fig|1401651.3.peg.35"/>
<evidence type="ECO:0000256" key="2">
    <source>
        <dbReference type="ARBA" id="ARBA00022980"/>
    </source>
</evidence>
<evidence type="ECO:0000256" key="4">
    <source>
        <dbReference type="ARBA" id="ARBA00035135"/>
    </source>
</evidence>
<dbReference type="OrthoDB" id="9799244at2"/>
<evidence type="ECO:0000256" key="1">
    <source>
        <dbReference type="ARBA" id="ARBA00006640"/>
    </source>
</evidence>
<dbReference type="PANTHER" id="PTHR21109">
    <property type="entry name" value="MITOCHONDRIAL 28S RIBOSOMAL PROTEIN S21"/>
    <property type="match status" value="1"/>
</dbReference>
<comment type="caution">
    <text evidence="7">The sequence shown here is derived from an EMBL/GenBank/DDBJ whole genome shotgun (WGS) entry which is preliminary data.</text>
</comment>
<dbReference type="GO" id="GO:0003735">
    <property type="term" value="F:structural constituent of ribosome"/>
    <property type="evidence" value="ECO:0007669"/>
    <property type="project" value="InterPro"/>
</dbReference>
<dbReference type="Proteomes" id="UP000054529">
    <property type="component" value="Unassembled WGS sequence"/>
</dbReference>
<evidence type="ECO:0000313" key="7">
    <source>
        <dbReference type="EMBL" id="KIE64272.1"/>
    </source>
</evidence>